<protein>
    <recommendedName>
        <fullName evidence="1">Integrase catalytic domain-containing protein</fullName>
    </recommendedName>
</protein>
<feature type="domain" description="Integrase catalytic" evidence="1">
    <location>
        <begin position="28"/>
        <end position="211"/>
    </location>
</feature>
<proteinExistence type="predicted"/>
<gene>
    <name evidence="2" type="ORF">R3I93_019913</name>
</gene>
<sequence length="294" mass="33761">METMRQVDPVGTVLRGLDLQITQRRPYSVPGPLSLWHIDGNHKLVRWRIVVHGGIDGFSRKIMYLRGNHNNRAATVLDCFLGAVHELGLPHRVRSDKGGENVEVARFMLEHPERGPERNSFITGKSVHNQRIERLWRDVWYCVLCNYYAAFRHLEDLLLLDPDQDLHLICLHYVMLPRLNHHLQLFMRTWDNHSLSSEGNRSPNQLWLAGQVMGPQQIQNTEDSNTFGIDWDAPVAVPDAIREVLVPEAPPALQGEIEIHLSQTIDPFMTSDVFGIDIYIQCLRSAQNYLAENL</sequence>
<dbReference type="AlphaFoldDB" id="A0AAN9CC31"/>
<reference evidence="2 3" key="1">
    <citation type="submission" date="2024-02" db="EMBL/GenBank/DDBJ databases">
        <title>Chromosome-level genome assembly of the Eurasian Minnow (Phoxinus phoxinus).</title>
        <authorList>
            <person name="Oriowo T.O."/>
            <person name="Martin S."/>
            <person name="Stange M."/>
            <person name="Chrysostomakis Y."/>
            <person name="Brown T."/>
            <person name="Winkler S."/>
            <person name="Kukowka S."/>
            <person name="Myers E.W."/>
            <person name="Bohne A."/>
        </authorList>
    </citation>
    <scope>NUCLEOTIDE SEQUENCE [LARGE SCALE GENOMIC DNA]</scope>
    <source>
        <strain evidence="2">ZFMK-TIS-60720</strain>
        <tissue evidence="2">Whole Organism</tissue>
    </source>
</reference>
<dbReference type="InterPro" id="IPR058913">
    <property type="entry name" value="Integrase_dom_put"/>
</dbReference>
<dbReference type="EMBL" id="JAYKXH010000021">
    <property type="protein sequence ID" value="KAK7130421.1"/>
    <property type="molecule type" value="Genomic_DNA"/>
</dbReference>
<dbReference type="SUPFAM" id="SSF53098">
    <property type="entry name" value="Ribonuclease H-like"/>
    <property type="match status" value="1"/>
</dbReference>
<dbReference type="Proteomes" id="UP001364617">
    <property type="component" value="Unassembled WGS sequence"/>
</dbReference>
<comment type="caution">
    <text evidence="2">The sequence shown here is derived from an EMBL/GenBank/DDBJ whole genome shotgun (WGS) entry which is preliminary data.</text>
</comment>
<organism evidence="2 3">
    <name type="scientific">Phoxinus phoxinus</name>
    <name type="common">Eurasian minnow</name>
    <dbReference type="NCBI Taxonomy" id="58324"/>
    <lineage>
        <taxon>Eukaryota</taxon>
        <taxon>Metazoa</taxon>
        <taxon>Chordata</taxon>
        <taxon>Craniata</taxon>
        <taxon>Vertebrata</taxon>
        <taxon>Euteleostomi</taxon>
        <taxon>Actinopterygii</taxon>
        <taxon>Neopterygii</taxon>
        <taxon>Teleostei</taxon>
        <taxon>Ostariophysi</taxon>
        <taxon>Cypriniformes</taxon>
        <taxon>Leuciscidae</taxon>
        <taxon>Phoxininae</taxon>
        <taxon>Phoxinus</taxon>
    </lineage>
</organism>
<dbReference type="InterPro" id="IPR036397">
    <property type="entry name" value="RNaseH_sf"/>
</dbReference>
<dbReference type="PROSITE" id="PS50994">
    <property type="entry name" value="INTEGRASE"/>
    <property type="match status" value="1"/>
</dbReference>
<evidence type="ECO:0000313" key="2">
    <source>
        <dbReference type="EMBL" id="KAK7130421.1"/>
    </source>
</evidence>
<evidence type="ECO:0000259" key="1">
    <source>
        <dbReference type="PROSITE" id="PS50994"/>
    </source>
</evidence>
<dbReference type="GO" id="GO:0015074">
    <property type="term" value="P:DNA integration"/>
    <property type="evidence" value="ECO:0007669"/>
    <property type="project" value="InterPro"/>
</dbReference>
<dbReference type="Gene3D" id="3.30.420.10">
    <property type="entry name" value="Ribonuclease H-like superfamily/Ribonuclease H"/>
    <property type="match status" value="1"/>
</dbReference>
<name>A0AAN9CC31_9TELE</name>
<accession>A0AAN9CC31</accession>
<dbReference type="Pfam" id="PF24764">
    <property type="entry name" value="rva_4"/>
    <property type="match status" value="1"/>
</dbReference>
<dbReference type="InterPro" id="IPR001584">
    <property type="entry name" value="Integrase_cat-core"/>
</dbReference>
<keyword evidence="3" id="KW-1185">Reference proteome</keyword>
<dbReference type="PANTHER" id="PTHR46791">
    <property type="entry name" value="EXPRESSED PROTEIN"/>
    <property type="match status" value="1"/>
</dbReference>
<dbReference type="GO" id="GO:0003676">
    <property type="term" value="F:nucleic acid binding"/>
    <property type="evidence" value="ECO:0007669"/>
    <property type="project" value="InterPro"/>
</dbReference>
<evidence type="ECO:0000313" key="3">
    <source>
        <dbReference type="Proteomes" id="UP001364617"/>
    </source>
</evidence>
<dbReference type="InterPro" id="IPR012337">
    <property type="entry name" value="RNaseH-like_sf"/>
</dbReference>
<dbReference type="PANTHER" id="PTHR46791:SF11">
    <property type="entry name" value="INTEGRASE CATALYTIC DOMAIN-CONTAINING PROTEIN"/>
    <property type="match status" value="1"/>
</dbReference>